<accession>A0A8J2MQ01</accession>
<dbReference type="PANTHER" id="PTHR22954">
    <property type="entry name" value="RETROVIRAL PROTEASE-RELATED"/>
    <property type="match status" value="1"/>
</dbReference>
<dbReference type="Pfam" id="PF03564">
    <property type="entry name" value="DUF1759"/>
    <property type="match status" value="1"/>
</dbReference>
<evidence type="ECO:0000313" key="3">
    <source>
        <dbReference type="Proteomes" id="UP000786811"/>
    </source>
</evidence>
<dbReference type="AlphaFoldDB" id="A0A8J2MQ01"/>
<dbReference type="Proteomes" id="UP000786811">
    <property type="component" value="Unassembled WGS sequence"/>
</dbReference>
<dbReference type="OrthoDB" id="7610624at2759"/>
<sequence length="356" mass="41029">MADFTRLKRQRGHIQAMITTLKKILDASDEYPDQRNINYIRSSLESARKAFEKFERIQGQLEELDEKEIDNRAAYVQLYNLEVARAETLLQEANPPPIPAVDQAAANAAVVHTQVASALPPITVPTFDGAPENWFSFFNLFEAVLDEYKLKPVKKLHFLRTALSGKAANAIESLELTDENYQVAVSILKDRYESTRRLTRRHWSVLREYPRLQKDSPAAISQLVDTFNQHTRALENLKAPVCFWDIPLVDLILSKIGSTTAWHWELTLSDDKIPPYKDLLKFLEKRAVCRDNVRNDTNSSSSKQDHNSKLNHHRPQTQAFYSNNNAKQHLSNHQHETLVMLQFRFFTTFTHSSRSI</sequence>
<feature type="region of interest" description="Disordered" evidence="1">
    <location>
        <begin position="293"/>
        <end position="312"/>
    </location>
</feature>
<gene>
    <name evidence="2" type="ORF">HICCMSTLAB_LOCUS9835</name>
</gene>
<comment type="caution">
    <text evidence="2">The sequence shown here is derived from an EMBL/GenBank/DDBJ whole genome shotgun (WGS) entry which is preliminary data.</text>
</comment>
<keyword evidence="3" id="KW-1185">Reference proteome</keyword>
<evidence type="ECO:0000256" key="1">
    <source>
        <dbReference type="SAM" id="MobiDB-lite"/>
    </source>
</evidence>
<reference evidence="2" key="1">
    <citation type="submission" date="2021-04" db="EMBL/GenBank/DDBJ databases">
        <authorList>
            <person name="Chebbi M.A.C M."/>
        </authorList>
    </citation>
    <scope>NUCLEOTIDE SEQUENCE</scope>
</reference>
<proteinExistence type="predicted"/>
<name>A0A8J2MQ01_COTCN</name>
<evidence type="ECO:0000313" key="2">
    <source>
        <dbReference type="EMBL" id="CAG5100762.1"/>
    </source>
</evidence>
<dbReference type="InterPro" id="IPR005312">
    <property type="entry name" value="DUF1759"/>
</dbReference>
<dbReference type="EMBL" id="CAJNRD030001122">
    <property type="protein sequence ID" value="CAG5100762.1"/>
    <property type="molecule type" value="Genomic_DNA"/>
</dbReference>
<dbReference type="PANTHER" id="PTHR22954:SF3">
    <property type="entry name" value="PROTEIN CBG08539"/>
    <property type="match status" value="1"/>
</dbReference>
<organism evidence="2 3">
    <name type="scientific">Cotesia congregata</name>
    <name type="common">Parasitoid wasp</name>
    <name type="synonym">Apanteles congregatus</name>
    <dbReference type="NCBI Taxonomy" id="51543"/>
    <lineage>
        <taxon>Eukaryota</taxon>
        <taxon>Metazoa</taxon>
        <taxon>Ecdysozoa</taxon>
        <taxon>Arthropoda</taxon>
        <taxon>Hexapoda</taxon>
        <taxon>Insecta</taxon>
        <taxon>Pterygota</taxon>
        <taxon>Neoptera</taxon>
        <taxon>Endopterygota</taxon>
        <taxon>Hymenoptera</taxon>
        <taxon>Apocrita</taxon>
        <taxon>Ichneumonoidea</taxon>
        <taxon>Braconidae</taxon>
        <taxon>Microgastrinae</taxon>
        <taxon>Cotesia</taxon>
    </lineage>
</organism>
<protein>
    <submittedName>
        <fullName evidence="2">Uncharacterized protein</fullName>
    </submittedName>
</protein>